<evidence type="ECO:0000313" key="2">
    <source>
        <dbReference type="EMBL" id="SHJ90350.1"/>
    </source>
</evidence>
<feature type="compositionally biased region" description="Acidic residues" evidence="1">
    <location>
        <begin position="36"/>
        <end position="45"/>
    </location>
</feature>
<dbReference type="Pfam" id="PF11338">
    <property type="entry name" value="DUF3140"/>
    <property type="match status" value="1"/>
</dbReference>
<proteinExistence type="predicted"/>
<sequence length="123" mass="14007">MQRVARAMAEHVDDDLWNEFHRVVNMTSRELREWLETDDAQEDSEPAVGPIGTPTGRATLAVLAKRRGDLTVDDVAVMRRVVDRVHAERGVDMEPTAGQAHWRRKLMRIGHDPLKPVGSPRRH</sequence>
<gene>
    <name evidence="2" type="ORF">SAMN05443637_1016</name>
</gene>
<dbReference type="PANTHER" id="PTHR40630:SF1">
    <property type="entry name" value="DNA-BINDING PROTEIN"/>
    <property type="match status" value="1"/>
</dbReference>
<organism evidence="2 3">
    <name type="scientific">Pseudonocardia thermophila</name>
    <dbReference type="NCBI Taxonomy" id="1848"/>
    <lineage>
        <taxon>Bacteria</taxon>
        <taxon>Bacillati</taxon>
        <taxon>Actinomycetota</taxon>
        <taxon>Actinomycetes</taxon>
        <taxon>Pseudonocardiales</taxon>
        <taxon>Pseudonocardiaceae</taxon>
        <taxon>Pseudonocardia</taxon>
    </lineage>
</organism>
<dbReference type="STRING" id="1848.SAMN05443637_1016"/>
<name>A0A1M6N3U2_PSETH</name>
<evidence type="ECO:0000256" key="1">
    <source>
        <dbReference type="SAM" id="MobiDB-lite"/>
    </source>
</evidence>
<dbReference type="EMBL" id="FRAP01000001">
    <property type="protein sequence ID" value="SHJ90350.1"/>
    <property type="molecule type" value="Genomic_DNA"/>
</dbReference>
<accession>A0A1M6N3U2</accession>
<reference evidence="2 3" key="1">
    <citation type="submission" date="2016-11" db="EMBL/GenBank/DDBJ databases">
        <authorList>
            <person name="Jaros S."/>
            <person name="Januszkiewicz K."/>
            <person name="Wedrychowicz H."/>
        </authorList>
    </citation>
    <scope>NUCLEOTIDE SEQUENCE [LARGE SCALE GENOMIC DNA]</scope>
    <source>
        <strain evidence="2 3">DSM 43832</strain>
    </source>
</reference>
<keyword evidence="3" id="KW-1185">Reference proteome</keyword>
<evidence type="ECO:0000313" key="3">
    <source>
        <dbReference type="Proteomes" id="UP000184363"/>
    </source>
</evidence>
<feature type="region of interest" description="Disordered" evidence="1">
    <location>
        <begin position="36"/>
        <end position="55"/>
    </location>
</feature>
<protein>
    <recommendedName>
        <fullName evidence="4">DUF3140 domain-containing protein</fullName>
    </recommendedName>
</protein>
<dbReference type="Proteomes" id="UP000184363">
    <property type="component" value="Unassembled WGS sequence"/>
</dbReference>
<dbReference type="PANTHER" id="PTHR40630">
    <property type="entry name" value="POSSIBLE DNA-BINDING PROTEIN"/>
    <property type="match status" value="1"/>
</dbReference>
<dbReference type="InterPro" id="IPR021487">
    <property type="entry name" value="DUF3140"/>
</dbReference>
<dbReference type="AlphaFoldDB" id="A0A1M6N3U2"/>
<evidence type="ECO:0008006" key="4">
    <source>
        <dbReference type="Google" id="ProtNLM"/>
    </source>
</evidence>